<dbReference type="RefSeq" id="WP_123711662.1">
    <property type="nucleotide sequence ID" value="NZ_RKHR01000003.1"/>
</dbReference>
<comment type="caution">
    <text evidence="2">The sequence shown here is derived from an EMBL/GenBank/DDBJ whole genome shotgun (WGS) entry which is preliminary data.</text>
</comment>
<dbReference type="Proteomes" id="UP000275394">
    <property type="component" value="Unassembled WGS sequence"/>
</dbReference>
<accession>A0A3N2E101</accession>
<dbReference type="Gene3D" id="1.10.101.10">
    <property type="entry name" value="PGBD-like superfamily/PGBD"/>
    <property type="match status" value="1"/>
</dbReference>
<dbReference type="Pfam" id="PF01471">
    <property type="entry name" value="PG_binding_1"/>
    <property type="match status" value="1"/>
</dbReference>
<organism evidence="2 3">
    <name type="scientific">Sinobacterium caligoides</name>
    <dbReference type="NCBI Taxonomy" id="933926"/>
    <lineage>
        <taxon>Bacteria</taxon>
        <taxon>Pseudomonadati</taxon>
        <taxon>Pseudomonadota</taxon>
        <taxon>Gammaproteobacteria</taxon>
        <taxon>Cellvibrionales</taxon>
        <taxon>Spongiibacteraceae</taxon>
        <taxon>Sinobacterium</taxon>
    </lineage>
</organism>
<evidence type="ECO:0000313" key="2">
    <source>
        <dbReference type="EMBL" id="ROS05766.1"/>
    </source>
</evidence>
<dbReference type="InterPro" id="IPR002477">
    <property type="entry name" value="Peptidoglycan-bd-like"/>
</dbReference>
<dbReference type="InterPro" id="IPR003593">
    <property type="entry name" value="AAA+_ATPase"/>
</dbReference>
<dbReference type="InterPro" id="IPR027417">
    <property type="entry name" value="P-loop_NTPase"/>
</dbReference>
<dbReference type="OrthoDB" id="9780149at2"/>
<keyword evidence="3" id="KW-1185">Reference proteome</keyword>
<dbReference type="PANTHER" id="PTHR35894:SF1">
    <property type="entry name" value="PHOSPHORIBULOKINASE _ URIDINE KINASE FAMILY"/>
    <property type="match status" value="1"/>
</dbReference>
<dbReference type="SUPFAM" id="SSF52540">
    <property type="entry name" value="P-loop containing nucleoside triphosphate hydrolases"/>
    <property type="match status" value="1"/>
</dbReference>
<dbReference type="SUPFAM" id="SSF47090">
    <property type="entry name" value="PGBD-like"/>
    <property type="match status" value="1"/>
</dbReference>
<dbReference type="EMBL" id="RKHR01000003">
    <property type="protein sequence ID" value="ROS05766.1"/>
    <property type="molecule type" value="Genomic_DNA"/>
</dbReference>
<evidence type="ECO:0000259" key="1">
    <source>
        <dbReference type="SMART" id="SM00382"/>
    </source>
</evidence>
<proteinExistence type="predicted"/>
<dbReference type="Pfam" id="PF13401">
    <property type="entry name" value="AAA_22"/>
    <property type="match status" value="1"/>
</dbReference>
<gene>
    <name evidence="2" type="ORF">EDC56_1318</name>
</gene>
<reference evidence="2 3" key="1">
    <citation type="submission" date="2018-11" db="EMBL/GenBank/DDBJ databases">
        <title>Genomic Encyclopedia of Type Strains, Phase IV (KMG-IV): sequencing the most valuable type-strain genomes for metagenomic binning, comparative biology and taxonomic classification.</title>
        <authorList>
            <person name="Goeker M."/>
        </authorList>
    </citation>
    <scope>NUCLEOTIDE SEQUENCE [LARGE SCALE GENOMIC DNA]</scope>
    <source>
        <strain evidence="2 3">DSM 100316</strain>
    </source>
</reference>
<name>A0A3N2E101_9GAMM</name>
<dbReference type="InterPro" id="IPR052026">
    <property type="entry name" value="ExeA_AAA_ATPase_DNA-bind"/>
</dbReference>
<dbReference type="GO" id="GO:0016887">
    <property type="term" value="F:ATP hydrolysis activity"/>
    <property type="evidence" value="ECO:0007669"/>
    <property type="project" value="InterPro"/>
</dbReference>
<dbReference type="InterPro" id="IPR036365">
    <property type="entry name" value="PGBD-like_sf"/>
</dbReference>
<dbReference type="InterPro" id="IPR036366">
    <property type="entry name" value="PGBDSf"/>
</dbReference>
<dbReference type="InterPro" id="IPR049945">
    <property type="entry name" value="AAA_22"/>
</dbReference>
<dbReference type="Gene3D" id="3.90.70.10">
    <property type="entry name" value="Cysteine proteinases"/>
    <property type="match status" value="1"/>
</dbReference>
<sequence length="591" mass="64557">MYSRYFGLTEAPFSIAPNPRYLYMSERHREALAHLLYGVSGSGGFVMLTGEVGTGKTTISRSLLQRLPDDTDIAFILNPYQTTLELLATICEELSLAYISDEPTLKELNDVLHHYLLDNHAKGRNTVLMIDEAQLLPFETLEQIRLLTNLETDNKKLLQIILIGQPELQQLLARPELRQLAQRITARFHIDVMPQQEVQHYIVHRLKVAGVESGEQLFSAKVCREIYRYSGGVPRLINVLCDRALLGAYTQHKLSVDSTTLRAAAREVLGKEALQHRPENSSQTSRAPWLVAGAATVAALAIALLWWSSLDEAVSKSVPATVAEVQALPNKGAKQVAQKSKPVSATAAEPVLVADNMASSSVPVSATNETIEAVPPVAAASVWQPELGSALTSLLGYSGLGSGFNVSDCASLSRHGLSCLAQPVKHWGAVKQINRPMILQRQGGESYAVLIGIEAGQAILLVDGKPKRMPLLSLGELWGGETLIVWRKPDSYQKPIGLGARGAMVSWLAKAFADLDQQPQPLTEDVFNRPLQQRVKLFQRHSDLKDDGVVGVNTLLRLNETIYPTKLLSDVVSLPPKAALAVTANPAQETH</sequence>
<evidence type="ECO:0000313" key="3">
    <source>
        <dbReference type="Proteomes" id="UP000275394"/>
    </source>
</evidence>
<dbReference type="SMART" id="SM00382">
    <property type="entry name" value="AAA"/>
    <property type="match status" value="1"/>
</dbReference>
<dbReference type="CDD" id="cd00009">
    <property type="entry name" value="AAA"/>
    <property type="match status" value="1"/>
</dbReference>
<dbReference type="PANTHER" id="PTHR35894">
    <property type="entry name" value="GENERAL SECRETION PATHWAY PROTEIN A-RELATED"/>
    <property type="match status" value="1"/>
</dbReference>
<dbReference type="Gene3D" id="3.40.50.300">
    <property type="entry name" value="P-loop containing nucleotide triphosphate hydrolases"/>
    <property type="match status" value="1"/>
</dbReference>
<feature type="domain" description="AAA+ ATPase" evidence="1">
    <location>
        <begin position="42"/>
        <end position="197"/>
    </location>
</feature>
<protein>
    <submittedName>
        <fullName evidence="2">General secretion pathway protein A</fullName>
    </submittedName>
</protein>
<dbReference type="AlphaFoldDB" id="A0A3N2E101"/>